<dbReference type="AlphaFoldDB" id="A0A1V4K427"/>
<dbReference type="EMBL" id="LSYS01004732">
    <property type="protein sequence ID" value="OPJ79230.1"/>
    <property type="molecule type" value="Genomic_DNA"/>
</dbReference>
<organism evidence="2 3">
    <name type="scientific">Patagioenas fasciata monilis</name>
    <dbReference type="NCBI Taxonomy" id="372326"/>
    <lineage>
        <taxon>Eukaryota</taxon>
        <taxon>Metazoa</taxon>
        <taxon>Chordata</taxon>
        <taxon>Craniata</taxon>
        <taxon>Vertebrata</taxon>
        <taxon>Euteleostomi</taxon>
        <taxon>Archelosauria</taxon>
        <taxon>Archosauria</taxon>
        <taxon>Dinosauria</taxon>
        <taxon>Saurischia</taxon>
        <taxon>Theropoda</taxon>
        <taxon>Coelurosauria</taxon>
        <taxon>Aves</taxon>
        <taxon>Neognathae</taxon>
        <taxon>Neoaves</taxon>
        <taxon>Columbimorphae</taxon>
        <taxon>Columbiformes</taxon>
        <taxon>Columbidae</taxon>
        <taxon>Patagioenas</taxon>
    </lineage>
</organism>
<feature type="compositionally biased region" description="Low complexity" evidence="1">
    <location>
        <begin position="40"/>
        <end position="56"/>
    </location>
</feature>
<name>A0A1V4K427_PATFA</name>
<comment type="caution">
    <text evidence="2">The sequence shown here is derived from an EMBL/GenBank/DDBJ whole genome shotgun (WGS) entry which is preliminary data.</text>
</comment>
<sequence length="67" mass="7176">MVEHPSGNKRDLSITQIHCQKEASSSGVTCLITCSVPTLSQRRAQPQQRPASTASQVKADPDAGTRN</sequence>
<proteinExistence type="predicted"/>
<dbReference type="Proteomes" id="UP000190648">
    <property type="component" value="Unassembled WGS sequence"/>
</dbReference>
<feature type="region of interest" description="Disordered" evidence="1">
    <location>
        <begin position="39"/>
        <end position="67"/>
    </location>
</feature>
<accession>A0A1V4K427</accession>
<protein>
    <submittedName>
        <fullName evidence="2">Uncharacterized protein</fullName>
    </submittedName>
</protein>
<evidence type="ECO:0000313" key="3">
    <source>
        <dbReference type="Proteomes" id="UP000190648"/>
    </source>
</evidence>
<gene>
    <name evidence="2" type="ORF">AV530_005128</name>
</gene>
<evidence type="ECO:0000313" key="2">
    <source>
        <dbReference type="EMBL" id="OPJ79230.1"/>
    </source>
</evidence>
<evidence type="ECO:0000256" key="1">
    <source>
        <dbReference type="SAM" id="MobiDB-lite"/>
    </source>
</evidence>
<keyword evidence="3" id="KW-1185">Reference proteome</keyword>
<reference evidence="2 3" key="1">
    <citation type="submission" date="2016-02" db="EMBL/GenBank/DDBJ databases">
        <title>Band-tailed pigeon sequencing and assembly.</title>
        <authorList>
            <person name="Soares A.E."/>
            <person name="Novak B.J."/>
            <person name="Rice E.S."/>
            <person name="O'Connell B."/>
            <person name="Chang D."/>
            <person name="Weber S."/>
            <person name="Shapiro B."/>
        </authorList>
    </citation>
    <scope>NUCLEOTIDE SEQUENCE [LARGE SCALE GENOMIC DNA]</scope>
    <source>
        <strain evidence="2">BTP2013</strain>
        <tissue evidence="2">Blood</tissue>
    </source>
</reference>